<dbReference type="InterPro" id="IPR026569">
    <property type="entry name" value="Ribosomal_bL28"/>
</dbReference>
<dbReference type="Proteomes" id="UP000275846">
    <property type="component" value="Unassembled WGS sequence"/>
</dbReference>
<keyword evidence="7" id="KW-1185">Reference proteome</keyword>
<evidence type="ECO:0000256" key="4">
    <source>
        <dbReference type="ARBA" id="ARBA00035269"/>
    </source>
</evidence>
<dbReference type="InterPro" id="IPR034704">
    <property type="entry name" value="Ribosomal_bL28/bL31-like_sf"/>
</dbReference>
<dbReference type="OrthoDB" id="361870at2759"/>
<evidence type="ECO:0000313" key="7">
    <source>
        <dbReference type="Proteomes" id="UP000275846"/>
    </source>
</evidence>
<gene>
    <name evidence="6" type="ORF">SSLN_LOCUS3963</name>
</gene>
<keyword evidence="2" id="KW-0689">Ribosomal protein</keyword>
<evidence type="ECO:0000256" key="5">
    <source>
        <dbReference type="ARBA" id="ARBA00035538"/>
    </source>
</evidence>
<dbReference type="EMBL" id="UYSU01032703">
    <property type="protein sequence ID" value="VDL90348.1"/>
    <property type="molecule type" value="Genomic_DNA"/>
</dbReference>
<dbReference type="PANTHER" id="PTHR13528">
    <property type="entry name" value="39S RIBOSOMAL PROTEIN L28, MITOCHONDRIAL"/>
    <property type="match status" value="1"/>
</dbReference>
<dbReference type="STRING" id="70667.A0A183SIB5"/>
<evidence type="ECO:0000256" key="3">
    <source>
        <dbReference type="ARBA" id="ARBA00023274"/>
    </source>
</evidence>
<evidence type="ECO:0000313" key="6">
    <source>
        <dbReference type="EMBL" id="VDL90348.1"/>
    </source>
</evidence>
<dbReference type="GO" id="GO:0005762">
    <property type="term" value="C:mitochondrial large ribosomal subunit"/>
    <property type="evidence" value="ECO:0007669"/>
    <property type="project" value="TreeGrafter"/>
</dbReference>
<keyword evidence="3" id="KW-0687">Ribonucleoprotein</keyword>
<dbReference type="GO" id="GO:0003735">
    <property type="term" value="F:structural constituent of ribosome"/>
    <property type="evidence" value="ECO:0007669"/>
    <property type="project" value="InterPro"/>
</dbReference>
<organism evidence="8">
    <name type="scientific">Schistocephalus solidus</name>
    <name type="common">Tapeworm</name>
    <dbReference type="NCBI Taxonomy" id="70667"/>
    <lineage>
        <taxon>Eukaryota</taxon>
        <taxon>Metazoa</taxon>
        <taxon>Spiralia</taxon>
        <taxon>Lophotrochozoa</taxon>
        <taxon>Platyhelminthes</taxon>
        <taxon>Cestoda</taxon>
        <taxon>Eucestoda</taxon>
        <taxon>Diphyllobothriidea</taxon>
        <taxon>Diphyllobothriidae</taxon>
        <taxon>Schistocephalus</taxon>
    </lineage>
</organism>
<proteinExistence type="inferred from homology"/>
<reference evidence="6 7" key="2">
    <citation type="submission" date="2018-11" db="EMBL/GenBank/DDBJ databases">
        <authorList>
            <consortium name="Pathogen Informatics"/>
        </authorList>
    </citation>
    <scope>NUCLEOTIDE SEQUENCE [LARGE SCALE GENOMIC DNA]</scope>
    <source>
        <strain evidence="6 7">NST_G2</strain>
    </source>
</reference>
<comment type="similarity">
    <text evidence="1">Belongs to the bacterial ribosomal protein bL28 family.</text>
</comment>
<accession>A0A183SIB5</accession>
<dbReference type="SUPFAM" id="SSF143800">
    <property type="entry name" value="L28p-like"/>
    <property type="match status" value="1"/>
</dbReference>
<dbReference type="PANTHER" id="PTHR13528:SF2">
    <property type="entry name" value="LARGE RIBOSOMAL SUBUNIT PROTEIN BL28M"/>
    <property type="match status" value="1"/>
</dbReference>
<evidence type="ECO:0000256" key="2">
    <source>
        <dbReference type="ARBA" id="ARBA00022980"/>
    </source>
</evidence>
<protein>
    <recommendedName>
        <fullName evidence="4">Large ribosomal subunit protein bL28m</fullName>
    </recommendedName>
    <alternativeName>
        <fullName evidence="5">39S ribosomal protein L28, mitochondrial</fullName>
    </alternativeName>
</protein>
<sequence length="233" mass="27411">MSRFLFYPHVRGVISRLPEHYKRRHLRSRLPATIKYIQGYPSEAFELAPDVLFPEDSQNALWGGEGIVRGFIELKPSYRCPKTWGPDLRQHIFYSEILDRWMIILVSVTALKQIENLKGIDNYILETPENELSSRLAMYLKREMLLKMSSDDFQRDRPDLVTKYSKFTLPREEAEWVGLSLDEAIKKQLKLEHEQAQTPKKYIFAQNLLEQLDRSTGSSSEGRHQLFPIHLRF</sequence>
<dbReference type="WBParaSite" id="SSLN_0000410201-mRNA-1">
    <property type="protein sequence ID" value="SSLN_0000410201-mRNA-1"/>
    <property type="gene ID" value="SSLN_0000410201"/>
</dbReference>
<dbReference type="AlphaFoldDB" id="A0A183SIB5"/>
<evidence type="ECO:0000313" key="8">
    <source>
        <dbReference type="WBParaSite" id="SSLN_0000410201-mRNA-1"/>
    </source>
</evidence>
<reference evidence="8" key="1">
    <citation type="submission" date="2016-06" db="UniProtKB">
        <authorList>
            <consortium name="WormBaseParasite"/>
        </authorList>
    </citation>
    <scope>IDENTIFICATION</scope>
</reference>
<name>A0A183SIB5_SCHSO</name>
<evidence type="ECO:0000256" key="1">
    <source>
        <dbReference type="ARBA" id="ARBA00008760"/>
    </source>
</evidence>